<organism evidence="2 3">
    <name type="scientific">Streptomyces finlayi</name>
    <dbReference type="NCBI Taxonomy" id="67296"/>
    <lineage>
        <taxon>Bacteria</taxon>
        <taxon>Bacillati</taxon>
        <taxon>Actinomycetota</taxon>
        <taxon>Actinomycetes</taxon>
        <taxon>Kitasatosporales</taxon>
        <taxon>Streptomycetaceae</taxon>
        <taxon>Streptomyces</taxon>
    </lineage>
</organism>
<dbReference type="EMBL" id="BMVC01000031">
    <property type="protein sequence ID" value="GHD18882.1"/>
    <property type="molecule type" value="Genomic_DNA"/>
</dbReference>
<dbReference type="InterPro" id="IPR012495">
    <property type="entry name" value="TadE-like_dom"/>
</dbReference>
<proteinExistence type="predicted"/>
<evidence type="ECO:0000313" key="2">
    <source>
        <dbReference type="EMBL" id="GHD18882.1"/>
    </source>
</evidence>
<protein>
    <submittedName>
        <fullName evidence="2">Membrane protein</fullName>
    </submittedName>
</protein>
<gene>
    <name evidence="2" type="ORF">GCM10010334_82130</name>
</gene>
<sequence length="111" mass="11438">MPVVLTVFITALQAALWGYARNLAQSAAREGVTAGRMYGAGPGAGAAQARSVLKRRAGTNLTGHAVSTAGSSPNLIRITVTGRAQSLVPGIPDWPVTAQASGEVERWTVPQ</sequence>
<reference evidence="2" key="2">
    <citation type="submission" date="2020-09" db="EMBL/GenBank/DDBJ databases">
        <authorList>
            <person name="Sun Q."/>
            <person name="Ohkuma M."/>
        </authorList>
    </citation>
    <scope>NUCLEOTIDE SEQUENCE</scope>
    <source>
        <strain evidence="2">JCM 4637</strain>
    </source>
</reference>
<evidence type="ECO:0000259" key="1">
    <source>
        <dbReference type="Pfam" id="PF07811"/>
    </source>
</evidence>
<feature type="domain" description="TadE-like" evidence="1">
    <location>
        <begin position="1"/>
        <end position="32"/>
    </location>
</feature>
<dbReference type="AlphaFoldDB" id="A0A918X8Z1"/>
<comment type="caution">
    <text evidence="2">The sequence shown here is derived from an EMBL/GenBank/DDBJ whole genome shotgun (WGS) entry which is preliminary data.</text>
</comment>
<name>A0A918X8Z1_9ACTN</name>
<dbReference type="Pfam" id="PF07811">
    <property type="entry name" value="TadE"/>
    <property type="match status" value="1"/>
</dbReference>
<dbReference type="Proteomes" id="UP000638353">
    <property type="component" value="Unassembled WGS sequence"/>
</dbReference>
<reference evidence="2" key="1">
    <citation type="journal article" date="2014" name="Int. J. Syst. Evol. Microbiol.">
        <title>Complete genome sequence of Corynebacterium casei LMG S-19264T (=DSM 44701T), isolated from a smear-ripened cheese.</title>
        <authorList>
            <consortium name="US DOE Joint Genome Institute (JGI-PGF)"/>
            <person name="Walter F."/>
            <person name="Albersmeier A."/>
            <person name="Kalinowski J."/>
            <person name="Ruckert C."/>
        </authorList>
    </citation>
    <scope>NUCLEOTIDE SEQUENCE</scope>
    <source>
        <strain evidence="2">JCM 4637</strain>
    </source>
</reference>
<accession>A0A918X8Z1</accession>
<evidence type="ECO:0000313" key="3">
    <source>
        <dbReference type="Proteomes" id="UP000638353"/>
    </source>
</evidence>